<organism evidence="1 2">
    <name type="scientific">Xenoophorus captivus</name>
    <dbReference type="NCBI Taxonomy" id="1517983"/>
    <lineage>
        <taxon>Eukaryota</taxon>
        <taxon>Metazoa</taxon>
        <taxon>Chordata</taxon>
        <taxon>Craniata</taxon>
        <taxon>Vertebrata</taxon>
        <taxon>Euteleostomi</taxon>
        <taxon>Actinopterygii</taxon>
        <taxon>Neopterygii</taxon>
        <taxon>Teleostei</taxon>
        <taxon>Neoteleostei</taxon>
        <taxon>Acanthomorphata</taxon>
        <taxon>Ovalentaria</taxon>
        <taxon>Atherinomorphae</taxon>
        <taxon>Cyprinodontiformes</taxon>
        <taxon>Goodeidae</taxon>
        <taxon>Xenoophorus</taxon>
    </lineage>
</organism>
<name>A0ABV0S0Y9_9TELE</name>
<accession>A0ABV0S0Y9</accession>
<evidence type="ECO:0000313" key="1">
    <source>
        <dbReference type="EMBL" id="MEQ2213537.1"/>
    </source>
</evidence>
<evidence type="ECO:0000313" key="2">
    <source>
        <dbReference type="Proteomes" id="UP001434883"/>
    </source>
</evidence>
<keyword evidence="2" id="KW-1185">Reference proteome</keyword>
<proteinExistence type="predicted"/>
<dbReference type="EMBL" id="JAHRIN010062280">
    <property type="protein sequence ID" value="MEQ2213537.1"/>
    <property type="molecule type" value="Genomic_DNA"/>
</dbReference>
<reference evidence="1 2" key="1">
    <citation type="submission" date="2021-06" db="EMBL/GenBank/DDBJ databases">
        <authorList>
            <person name="Palmer J.M."/>
        </authorList>
    </citation>
    <scope>NUCLEOTIDE SEQUENCE [LARGE SCALE GENOMIC DNA]</scope>
    <source>
        <strain evidence="1 2">XC_2019</strain>
        <tissue evidence="1">Muscle</tissue>
    </source>
</reference>
<sequence>MPKGNLEKPINLTVMFLDCGRKPEYLERTHTCTGRTCKLHAERSPAGSRTQDLFFDKTTVLPTAPPCSLIELSSFVTSWMSFDALSYLGFLATPGMVHHCSMFSPFLDYGSHCGSWGRKDFVTLD</sequence>
<protein>
    <submittedName>
        <fullName evidence="1">Uncharacterized protein</fullName>
    </submittedName>
</protein>
<dbReference type="Proteomes" id="UP001434883">
    <property type="component" value="Unassembled WGS sequence"/>
</dbReference>
<comment type="caution">
    <text evidence="1">The sequence shown here is derived from an EMBL/GenBank/DDBJ whole genome shotgun (WGS) entry which is preliminary data.</text>
</comment>
<gene>
    <name evidence="1" type="ORF">XENOCAPTIV_016675</name>
</gene>